<feature type="domain" description="Major facilitator superfamily (MFS) profile" evidence="9">
    <location>
        <begin position="17"/>
        <end position="498"/>
    </location>
</feature>
<feature type="transmembrane region" description="Helical" evidence="8">
    <location>
        <begin position="302"/>
        <end position="324"/>
    </location>
</feature>
<evidence type="ECO:0000259" key="9">
    <source>
        <dbReference type="PROSITE" id="PS50850"/>
    </source>
</evidence>
<feature type="transmembrane region" description="Helical" evidence="8">
    <location>
        <begin position="336"/>
        <end position="355"/>
    </location>
</feature>
<dbReference type="GO" id="GO:0022857">
    <property type="term" value="F:transmembrane transporter activity"/>
    <property type="evidence" value="ECO:0007669"/>
    <property type="project" value="InterPro"/>
</dbReference>
<dbReference type="PANTHER" id="PTHR42718">
    <property type="entry name" value="MAJOR FACILITATOR SUPERFAMILY MULTIDRUG TRANSPORTER MFSC"/>
    <property type="match status" value="1"/>
</dbReference>
<feature type="transmembrane region" description="Helical" evidence="8">
    <location>
        <begin position="271"/>
        <end position="290"/>
    </location>
</feature>
<dbReference type="EMBL" id="HG322950">
    <property type="protein sequence ID" value="CDF83690.1"/>
    <property type="molecule type" value="Genomic_DNA"/>
</dbReference>
<dbReference type="STRING" id="1301098.PKB_2343"/>
<feature type="transmembrane region" description="Helical" evidence="8">
    <location>
        <begin position="400"/>
        <end position="421"/>
    </location>
</feature>
<evidence type="ECO:0000256" key="8">
    <source>
        <dbReference type="SAM" id="Phobius"/>
    </source>
</evidence>
<dbReference type="OrthoDB" id="9812221at2"/>
<comment type="subcellular location">
    <subcellularLocation>
        <location evidence="1">Cell membrane</location>
        <topology evidence="1">Multi-pass membrane protein</topology>
    </subcellularLocation>
</comment>
<dbReference type="Proteomes" id="UP000025241">
    <property type="component" value="Chromosome I"/>
</dbReference>
<organism evidence="10 11">
    <name type="scientific">Pseudomonas knackmussii (strain DSM 6978 / CCUG 54928 / LMG 23759 / B13)</name>
    <dbReference type="NCBI Taxonomy" id="1301098"/>
    <lineage>
        <taxon>Bacteria</taxon>
        <taxon>Pseudomonadati</taxon>
        <taxon>Pseudomonadota</taxon>
        <taxon>Gammaproteobacteria</taxon>
        <taxon>Pseudomonadales</taxon>
        <taxon>Pseudomonadaceae</taxon>
        <taxon>Pseudomonas</taxon>
    </lineage>
</organism>
<evidence type="ECO:0000256" key="5">
    <source>
        <dbReference type="ARBA" id="ARBA00022692"/>
    </source>
</evidence>
<dbReference type="PATRIC" id="fig|1301098.3.peg.2345"/>
<feature type="transmembrane region" description="Helical" evidence="8">
    <location>
        <begin position="171"/>
        <end position="192"/>
    </location>
</feature>
<keyword evidence="11" id="KW-1185">Reference proteome</keyword>
<dbReference type="RefSeq" id="WP_043251845.1">
    <property type="nucleotide sequence ID" value="NZ_HG322950.1"/>
</dbReference>
<reference evidence="10 11" key="1">
    <citation type="submission" date="2013-03" db="EMBL/GenBank/DDBJ databases">
        <authorList>
            <person name="Linke B."/>
        </authorList>
    </citation>
    <scope>NUCLEOTIDE SEQUENCE [LARGE SCALE GENOMIC DNA]</scope>
    <source>
        <strain evidence="10 11">B13</strain>
    </source>
</reference>
<dbReference type="NCBIfam" id="TIGR00711">
    <property type="entry name" value="efflux_EmrB"/>
    <property type="match status" value="1"/>
</dbReference>
<feature type="transmembrane region" description="Helical" evidence="8">
    <location>
        <begin position="466"/>
        <end position="489"/>
    </location>
</feature>
<evidence type="ECO:0000256" key="2">
    <source>
        <dbReference type="ARBA" id="ARBA00008537"/>
    </source>
</evidence>
<feature type="transmembrane region" description="Helical" evidence="8">
    <location>
        <begin position="83"/>
        <end position="106"/>
    </location>
</feature>
<dbReference type="PANTHER" id="PTHR42718:SF9">
    <property type="entry name" value="MAJOR FACILITATOR SUPERFAMILY MULTIDRUG TRANSPORTER MFSC"/>
    <property type="match status" value="1"/>
</dbReference>
<accession>A0A024HF68</accession>
<evidence type="ECO:0000313" key="11">
    <source>
        <dbReference type="Proteomes" id="UP000025241"/>
    </source>
</evidence>
<feature type="transmembrane region" description="Helical" evidence="8">
    <location>
        <begin position="361"/>
        <end position="379"/>
    </location>
</feature>
<keyword evidence="7 8" id="KW-0472">Membrane</keyword>
<reference evidence="10 11" key="2">
    <citation type="submission" date="2014-05" db="EMBL/GenBank/DDBJ databases">
        <title>Genome sequence of the 3-chlorobenzoate degrading bacterium Pseudomonas knackmussii B13 shows multiple evidence for horizontal gene transfer.</title>
        <authorList>
            <person name="Miyazaki R."/>
            <person name="Bertelli C."/>
            <person name="Falquet L."/>
            <person name="Robinson-Rechavi M."/>
            <person name="Gharib W."/>
            <person name="Roy S."/>
            <person name="Van der Meer J.R."/>
        </authorList>
    </citation>
    <scope>NUCLEOTIDE SEQUENCE [LARGE SCALE GENOMIC DNA]</scope>
    <source>
        <strain evidence="10 11">B13</strain>
    </source>
</reference>
<dbReference type="InterPro" id="IPR020846">
    <property type="entry name" value="MFS_dom"/>
</dbReference>
<feature type="transmembrane region" description="Helical" evidence="8">
    <location>
        <begin position="112"/>
        <end position="130"/>
    </location>
</feature>
<feature type="transmembrane region" description="Helical" evidence="8">
    <location>
        <begin position="441"/>
        <end position="459"/>
    </location>
</feature>
<feature type="transmembrane region" description="Helical" evidence="8">
    <location>
        <begin position="227"/>
        <end position="250"/>
    </location>
</feature>
<feature type="transmembrane region" description="Helical" evidence="8">
    <location>
        <begin position="204"/>
        <end position="221"/>
    </location>
</feature>
<dbReference type="HOGENOM" id="CLU_000960_28_0_6"/>
<keyword evidence="3" id="KW-0813">Transport</keyword>
<sequence length="499" mass="53001">MNATAIAHPTEEGARALRYAALLATYLQSVNLPLPNAALRFIQGSLSMADDQVGWIFTAYFAASAITLPIASWLAARFGLRRVYLLALAVFALGLVLATLSTTPLAFSGARIIQGAASGVLGPLSMAIALETLPAARRAKFGVVLTAIVLSGIATGPSIGGWVSDLFGWRWMFYLGLPVTAYIVLVMGLSLAEKKAAQRPPFDFFGYGSFTLGVIGLQLLLDRGERLDWFASTEICVEALASALGFYLFAVHRLTTKTHFLGKHLFRDRNFVLSTVIFFALGFVLLPTLALTSPMLDEILGYPPITTGCLTLPRGAGLVGAFLLAARMPERIDPRLVVAAGVALVAYANWLMLGYSPLMDWRPVAVAGALQGIGLGVLMPSISKVAFSTLDPQFRPEATGLFNLARIYGSTLGIAIVQTYFFNNMQAMHMALGGNLTPFHGAGAALAASSASPALLGLNEMLTGQAAFVSVLGQFKVLMLAMLAVAPLVPFLRKPNPAS</sequence>
<evidence type="ECO:0000256" key="3">
    <source>
        <dbReference type="ARBA" id="ARBA00022448"/>
    </source>
</evidence>
<proteinExistence type="inferred from homology"/>
<dbReference type="GO" id="GO:0005886">
    <property type="term" value="C:plasma membrane"/>
    <property type="evidence" value="ECO:0007669"/>
    <property type="project" value="UniProtKB-SubCell"/>
</dbReference>
<dbReference type="PROSITE" id="PS50850">
    <property type="entry name" value="MFS"/>
    <property type="match status" value="1"/>
</dbReference>
<evidence type="ECO:0000313" key="10">
    <source>
        <dbReference type="EMBL" id="CDF83690.1"/>
    </source>
</evidence>
<dbReference type="SUPFAM" id="SSF103473">
    <property type="entry name" value="MFS general substrate transporter"/>
    <property type="match status" value="1"/>
</dbReference>
<dbReference type="InterPro" id="IPR004638">
    <property type="entry name" value="EmrB-like"/>
</dbReference>
<keyword evidence="6 8" id="KW-1133">Transmembrane helix</keyword>
<protein>
    <submittedName>
        <fullName evidence="10">Drug resistance transporter, EmrB/QacA subfamily</fullName>
    </submittedName>
</protein>
<evidence type="ECO:0000256" key="4">
    <source>
        <dbReference type="ARBA" id="ARBA00022475"/>
    </source>
</evidence>
<dbReference type="AlphaFoldDB" id="A0A024HF68"/>
<gene>
    <name evidence="10" type="ORF">PKB_2343</name>
</gene>
<dbReference type="Gene3D" id="1.20.1250.20">
    <property type="entry name" value="MFS general substrate transporter like domains"/>
    <property type="match status" value="1"/>
</dbReference>
<evidence type="ECO:0000256" key="7">
    <source>
        <dbReference type="ARBA" id="ARBA00023136"/>
    </source>
</evidence>
<keyword evidence="4" id="KW-1003">Cell membrane</keyword>
<name>A0A024HF68_PSEKB</name>
<comment type="similarity">
    <text evidence="2">Belongs to the major facilitator superfamily. EmrB family.</text>
</comment>
<keyword evidence="5 8" id="KW-0812">Transmembrane</keyword>
<feature type="transmembrane region" description="Helical" evidence="8">
    <location>
        <begin position="142"/>
        <end position="159"/>
    </location>
</feature>
<dbReference type="eggNOG" id="COG2814">
    <property type="taxonomic scope" value="Bacteria"/>
</dbReference>
<evidence type="ECO:0000256" key="1">
    <source>
        <dbReference type="ARBA" id="ARBA00004651"/>
    </source>
</evidence>
<feature type="transmembrane region" description="Helical" evidence="8">
    <location>
        <begin position="55"/>
        <end position="76"/>
    </location>
</feature>
<dbReference type="Pfam" id="PF07690">
    <property type="entry name" value="MFS_1"/>
    <property type="match status" value="1"/>
</dbReference>
<evidence type="ECO:0000256" key="6">
    <source>
        <dbReference type="ARBA" id="ARBA00022989"/>
    </source>
</evidence>
<dbReference type="InterPro" id="IPR011701">
    <property type="entry name" value="MFS"/>
</dbReference>
<dbReference type="KEGG" id="pkc:PKB_2343"/>
<dbReference type="InterPro" id="IPR036259">
    <property type="entry name" value="MFS_trans_sf"/>
</dbReference>